<evidence type="ECO:0000256" key="1">
    <source>
        <dbReference type="HAMAP-Rule" id="MF_01112"/>
    </source>
</evidence>
<evidence type="ECO:0000313" key="3">
    <source>
        <dbReference type="Proteomes" id="UP000070491"/>
    </source>
</evidence>
<dbReference type="HAMAP" id="MF_01112">
    <property type="entry name" value="UPF0201"/>
    <property type="match status" value="1"/>
</dbReference>
<reference evidence="2 3" key="1">
    <citation type="journal article" date="2016" name="Sci. Rep.">
        <title>Metabolic traits of an uncultured archaeal lineage -MSBL1- from brine pools of the Red Sea.</title>
        <authorList>
            <person name="Mwirichia R."/>
            <person name="Alam I."/>
            <person name="Rashid M."/>
            <person name="Vinu M."/>
            <person name="Ba-Alawi W."/>
            <person name="Anthony Kamau A."/>
            <person name="Kamanda Ngugi D."/>
            <person name="Goker M."/>
            <person name="Klenk H.P."/>
            <person name="Bajic V."/>
            <person name="Stingl U."/>
        </authorList>
    </citation>
    <scope>NUCLEOTIDE SEQUENCE [LARGE SCALE GENOMIC DNA]</scope>
    <source>
        <strain evidence="2">SCGC-AAA382F02</strain>
    </source>
</reference>
<dbReference type="InterPro" id="IPR022803">
    <property type="entry name" value="Ribosomal_uL5_dom_sf"/>
</dbReference>
<accession>A0A133VI12</accession>
<dbReference type="SUPFAM" id="SSF55282">
    <property type="entry name" value="RL5-like"/>
    <property type="match status" value="1"/>
</dbReference>
<dbReference type="Gene3D" id="3.30.1440.10">
    <property type="match status" value="1"/>
</dbReference>
<organism evidence="2 3">
    <name type="scientific">candidate division MSBL1 archaeon SCGC-AAA382F02</name>
    <dbReference type="NCBI Taxonomy" id="1698282"/>
    <lineage>
        <taxon>Archaea</taxon>
        <taxon>Methanobacteriati</taxon>
        <taxon>Methanobacteriota</taxon>
        <taxon>candidate division MSBL1</taxon>
    </lineage>
</organism>
<gene>
    <name evidence="2" type="ORF">AKJ53_01395</name>
</gene>
<dbReference type="EMBL" id="LHYG01000016">
    <property type="protein sequence ID" value="KXB06071.1"/>
    <property type="molecule type" value="Genomic_DNA"/>
</dbReference>
<sequence>MKIEVKAKIHPSEDPDKVTESVKNIFPEIDLSVKENQVKGKSTNKNSLEKLKNKIGLQAIRDTARKELEKNRENQSIQFSLNKQVATVDKVNFSTGETPLGSIEVRIEAKDIEELIDYLVSKKEER</sequence>
<proteinExistence type="inferred from homology"/>
<comment type="caution">
    <text evidence="2">The sequence shown here is derived from an EMBL/GenBank/DDBJ whole genome shotgun (WGS) entry which is preliminary data.</text>
</comment>
<comment type="similarity">
    <text evidence="1">Belongs to the UPF0201 family.</text>
</comment>
<dbReference type="PANTHER" id="PTHR39652">
    <property type="entry name" value="UPF0201 PROTEIN TK1335"/>
    <property type="match status" value="1"/>
</dbReference>
<dbReference type="InterPro" id="IPR002739">
    <property type="entry name" value="PAB1135-like"/>
</dbReference>
<protein>
    <recommendedName>
        <fullName evidence="1">UPF0201 protein AKJ53_01395</fullName>
    </recommendedName>
</protein>
<keyword evidence="3" id="KW-1185">Reference proteome</keyword>
<name>A0A133VI12_9EURY</name>
<dbReference type="PANTHER" id="PTHR39652:SF1">
    <property type="entry name" value="UPF0201 PROTEIN TK1335"/>
    <property type="match status" value="1"/>
</dbReference>
<dbReference type="Proteomes" id="UP000070491">
    <property type="component" value="Unassembled WGS sequence"/>
</dbReference>
<evidence type="ECO:0000313" key="2">
    <source>
        <dbReference type="EMBL" id="KXB06071.1"/>
    </source>
</evidence>
<dbReference type="Pfam" id="PF01877">
    <property type="entry name" value="RNA_binding"/>
    <property type="match status" value="1"/>
</dbReference>
<dbReference type="AlphaFoldDB" id="A0A133VI12"/>